<name>A0AAW1IGI6_SAPOF</name>
<dbReference type="PANTHER" id="PTHR45023">
    <property type="match status" value="1"/>
</dbReference>
<dbReference type="AlphaFoldDB" id="A0AAW1IGI6"/>
<evidence type="ECO:0000313" key="2">
    <source>
        <dbReference type="EMBL" id="KAK9688841.1"/>
    </source>
</evidence>
<feature type="non-terminal residue" evidence="2">
    <location>
        <position position="213"/>
    </location>
</feature>
<proteinExistence type="predicted"/>
<dbReference type="PANTHER" id="PTHR45023:SF4">
    <property type="entry name" value="GLYCINE-RICH PROTEIN-RELATED"/>
    <property type="match status" value="1"/>
</dbReference>
<feature type="region of interest" description="Disordered" evidence="1">
    <location>
        <begin position="94"/>
        <end position="136"/>
    </location>
</feature>
<evidence type="ECO:0000256" key="1">
    <source>
        <dbReference type="SAM" id="MobiDB-lite"/>
    </source>
</evidence>
<evidence type="ECO:0008006" key="4">
    <source>
        <dbReference type="Google" id="ProtNLM"/>
    </source>
</evidence>
<gene>
    <name evidence="2" type="ORF">RND81_09G014900</name>
</gene>
<organism evidence="2 3">
    <name type="scientific">Saponaria officinalis</name>
    <name type="common">Common soapwort</name>
    <name type="synonym">Lychnis saponaria</name>
    <dbReference type="NCBI Taxonomy" id="3572"/>
    <lineage>
        <taxon>Eukaryota</taxon>
        <taxon>Viridiplantae</taxon>
        <taxon>Streptophyta</taxon>
        <taxon>Embryophyta</taxon>
        <taxon>Tracheophyta</taxon>
        <taxon>Spermatophyta</taxon>
        <taxon>Magnoliopsida</taxon>
        <taxon>eudicotyledons</taxon>
        <taxon>Gunneridae</taxon>
        <taxon>Pentapetalae</taxon>
        <taxon>Caryophyllales</taxon>
        <taxon>Caryophyllaceae</taxon>
        <taxon>Caryophylleae</taxon>
        <taxon>Saponaria</taxon>
    </lineage>
</organism>
<dbReference type="Proteomes" id="UP001443914">
    <property type="component" value="Unassembled WGS sequence"/>
</dbReference>
<feature type="compositionally biased region" description="Polar residues" evidence="1">
    <location>
        <begin position="114"/>
        <end position="136"/>
    </location>
</feature>
<accession>A0AAW1IGI6</accession>
<sequence length="213" mass="24448">PNSQTNPNPQVNPNFQLNPNSQINPNSHFNPNSQVNRNSYININSHMNLNSHVNPNFLENVSSQPNSNSQLDSNYNYNFTELISNNQDLRNTDIFGNPINLSQPPNQPTRRRVTSSSRKNPPTSTPPTNIQNNLSTGWRDKEDEALMSAWIQCSEDAVRGKNQTTVTRWDRVMSLYKQSQQENPTEIGIRSLEVCKNRQKRLNIIVNKWVSCW</sequence>
<protein>
    <recommendedName>
        <fullName evidence="4">Myb-like domain-containing protein</fullName>
    </recommendedName>
</protein>
<reference evidence="2" key="1">
    <citation type="submission" date="2024-03" db="EMBL/GenBank/DDBJ databases">
        <title>WGS assembly of Saponaria officinalis var. Norfolk2.</title>
        <authorList>
            <person name="Jenkins J."/>
            <person name="Shu S."/>
            <person name="Grimwood J."/>
            <person name="Barry K."/>
            <person name="Goodstein D."/>
            <person name="Schmutz J."/>
            <person name="Leebens-Mack J."/>
            <person name="Osbourn A."/>
        </authorList>
    </citation>
    <scope>NUCLEOTIDE SEQUENCE [LARGE SCALE GENOMIC DNA]</scope>
    <source>
        <strain evidence="2">JIC</strain>
    </source>
</reference>
<comment type="caution">
    <text evidence="2">The sequence shown here is derived from an EMBL/GenBank/DDBJ whole genome shotgun (WGS) entry which is preliminary data.</text>
</comment>
<keyword evidence="3" id="KW-1185">Reference proteome</keyword>
<evidence type="ECO:0000313" key="3">
    <source>
        <dbReference type="Proteomes" id="UP001443914"/>
    </source>
</evidence>
<feature type="region of interest" description="Disordered" evidence="1">
    <location>
        <begin position="1"/>
        <end position="37"/>
    </location>
</feature>
<feature type="non-terminal residue" evidence="2">
    <location>
        <position position="1"/>
    </location>
</feature>
<dbReference type="EMBL" id="JBDFQZ010000009">
    <property type="protein sequence ID" value="KAK9688841.1"/>
    <property type="molecule type" value="Genomic_DNA"/>
</dbReference>